<dbReference type="GO" id="GO:0005783">
    <property type="term" value="C:endoplasmic reticulum"/>
    <property type="evidence" value="ECO:0007669"/>
    <property type="project" value="UniProtKB-SubCell"/>
</dbReference>
<dbReference type="Gene3D" id="3.40.50.300">
    <property type="entry name" value="P-loop containing nucleotide triphosphate hydrolases"/>
    <property type="match status" value="1"/>
</dbReference>
<dbReference type="InterPro" id="IPR027417">
    <property type="entry name" value="P-loop_NTPase"/>
</dbReference>
<dbReference type="Pfam" id="PF02881">
    <property type="entry name" value="SRP54_N"/>
    <property type="match status" value="1"/>
</dbReference>
<gene>
    <name evidence="15" type="ORF">ASCRUDRAFT_34900</name>
</gene>
<comment type="catalytic activity">
    <reaction evidence="12">
        <text>GTP + H2O = GDP + phosphate + H(+)</text>
        <dbReference type="Rhea" id="RHEA:19669"/>
        <dbReference type="ChEBI" id="CHEBI:15377"/>
        <dbReference type="ChEBI" id="CHEBI:15378"/>
        <dbReference type="ChEBI" id="CHEBI:37565"/>
        <dbReference type="ChEBI" id="CHEBI:43474"/>
        <dbReference type="ChEBI" id="CHEBI:58189"/>
        <dbReference type="EC" id="3.6.5.4"/>
    </reaction>
    <physiologicalReaction direction="left-to-right" evidence="12">
        <dbReference type="Rhea" id="RHEA:19670"/>
    </physiologicalReaction>
</comment>
<dbReference type="Gene3D" id="1.10.260.30">
    <property type="entry name" value="Signal recognition particle, SRP54 subunit, M-domain"/>
    <property type="match status" value="1"/>
</dbReference>
<dbReference type="RefSeq" id="XP_020047569.1">
    <property type="nucleotide sequence ID" value="XM_020190561.1"/>
</dbReference>
<evidence type="ECO:0000256" key="12">
    <source>
        <dbReference type="ARBA" id="ARBA00048157"/>
    </source>
</evidence>
<evidence type="ECO:0000256" key="1">
    <source>
        <dbReference type="ARBA" id="ARBA00004240"/>
    </source>
</evidence>
<dbReference type="Pfam" id="PF00448">
    <property type="entry name" value="SRP54"/>
    <property type="match status" value="1"/>
</dbReference>
<dbReference type="SUPFAM" id="SSF52540">
    <property type="entry name" value="P-loop containing nucleoside triphosphate hydrolases"/>
    <property type="match status" value="1"/>
</dbReference>
<dbReference type="InterPro" id="IPR036225">
    <property type="entry name" value="SRP/SRP_N"/>
</dbReference>
<dbReference type="HAMAP" id="MF_00306">
    <property type="entry name" value="SRP54"/>
    <property type="match status" value="1"/>
</dbReference>
<comment type="subunit">
    <text evidence="13">Fungal signal recognition particle consists of a 7S RNA molecule (scR1) and at least six protein subunits: srp72, srp68, srp54, sec65, srp21 and srp14.</text>
</comment>
<comment type="subcellular location">
    <subcellularLocation>
        <location evidence="2 13">Cytoplasm</location>
    </subcellularLocation>
    <subcellularLocation>
        <location evidence="1 13">Endoplasmic reticulum</location>
    </subcellularLocation>
</comment>
<dbReference type="GO" id="GO:0008312">
    <property type="term" value="F:7S RNA binding"/>
    <property type="evidence" value="ECO:0007669"/>
    <property type="project" value="UniProtKB-UniRule"/>
</dbReference>
<accession>A0A1D2VI08</accession>
<keyword evidence="10 13" id="KW-0733">Signal recognition particle</keyword>
<dbReference type="EMBL" id="KV454480">
    <property type="protein sequence ID" value="ODV61262.1"/>
    <property type="molecule type" value="Genomic_DNA"/>
</dbReference>
<keyword evidence="9 13" id="KW-0342">GTP-binding</keyword>
<evidence type="ECO:0000256" key="8">
    <source>
        <dbReference type="ARBA" id="ARBA00022884"/>
    </source>
</evidence>
<reference evidence="16" key="1">
    <citation type="submission" date="2016-05" db="EMBL/GenBank/DDBJ databases">
        <title>Comparative genomics of biotechnologically important yeasts.</title>
        <authorList>
            <consortium name="DOE Joint Genome Institute"/>
            <person name="Riley R."/>
            <person name="Haridas S."/>
            <person name="Wolfe K.H."/>
            <person name="Lopes M.R."/>
            <person name="Hittinger C.T."/>
            <person name="Goker M."/>
            <person name="Salamov A."/>
            <person name="Wisecaver J."/>
            <person name="Long T.M."/>
            <person name="Aerts A.L."/>
            <person name="Barry K."/>
            <person name="Choi C."/>
            <person name="Clum A."/>
            <person name="Coughlan A.Y."/>
            <person name="Deshpande S."/>
            <person name="Douglass A.P."/>
            <person name="Hanson S.J."/>
            <person name="Klenk H.-P."/>
            <person name="Labutti K."/>
            <person name="Lapidus A."/>
            <person name="Lindquist E."/>
            <person name="Lipzen A."/>
            <person name="Meier-Kolthoff J.P."/>
            <person name="Ohm R.A."/>
            <person name="Otillar R.P."/>
            <person name="Pangilinan J."/>
            <person name="Peng Y."/>
            <person name="Rokas A."/>
            <person name="Rosa C.A."/>
            <person name="Scheuner C."/>
            <person name="Sibirny A.A."/>
            <person name="Slot J.C."/>
            <person name="Stielow J.B."/>
            <person name="Sun H."/>
            <person name="Kurtzman C.P."/>
            <person name="Blackwell M."/>
            <person name="Grigoriev I.V."/>
            <person name="Jeffries T.W."/>
        </authorList>
    </citation>
    <scope>NUCLEOTIDE SEQUENCE [LARGE SCALE GENOMIC DNA]</scope>
    <source>
        <strain evidence="16">DSM 1968</strain>
    </source>
</reference>
<dbReference type="STRING" id="1344418.A0A1D2VI08"/>
<evidence type="ECO:0000256" key="9">
    <source>
        <dbReference type="ARBA" id="ARBA00023134"/>
    </source>
</evidence>
<dbReference type="OrthoDB" id="10250817at2759"/>
<dbReference type="PANTHER" id="PTHR11564:SF5">
    <property type="entry name" value="SIGNAL RECOGNITION PARTICLE SUBUNIT SRP54"/>
    <property type="match status" value="1"/>
</dbReference>
<sequence>MVLADLGRRINAAVAQVTSSTTSVEEADIDTMLKEISRALLESDVNIKLVLKLRDSIKKKIVNDKTPGLNKKKLIQKTVFDELCALVDCEAQPYKPKKNQANVIMFVGLQGAGKTTTCTKLAVYYQKRNFKVGLVCADTFRAGAFDQLKQNATKARIPFFGSYTETDPVEVARIGVEKFKKQKFEIIIVDTSGRHRQEKELFKEMVEIGDAVKPQQTVMVLDGSIGQSAQQQAQAFKESSNFGAIILTKMDGEAKGGGAISAVAATKTPIIFIGTGEHTQDFETFFPKQFISKLLGIGDIQGLMEHVKSLNLDQKDTIKNFQEGKFTLNDFQTQMTNILKMGPLAQIANMIPGMGDMMNQIGEEEASKRLKRMVYIMDSMTKQELDSDGQIFIDEPSRIIRVARGSGTTVTEVEMVLFQQRMMARMAKTNMSMMNTQKGRNPMAGNRGMMPSQQNIQRAMQQMQSNPGMMNNMMKMFGGGAGGMPNMQEMMKSMGGMGGAGGMPNPADVMGMMKNPQMQQMMKQFGMGGMGM</sequence>
<dbReference type="InterPro" id="IPR004125">
    <property type="entry name" value="Signal_recog_particle_SRP54_M"/>
</dbReference>
<dbReference type="GO" id="GO:0005786">
    <property type="term" value="C:signal recognition particle, endoplasmic reticulum targeting"/>
    <property type="evidence" value="ECO:0007669"/>
    <property type="project" value="UniProtKB-UniRule"/>
</dbReference>
<comment type="domain">
    <text evidence="13">The M domain binds the 7SL RNA and the signal sequence of presecretory proteins.</text>
</comment>
<dbReference type="GO" id="GO:0006616">
    <property type="term" value="P:SRP-dependent cotranslational protein targeting to membrane, translocation"/>
    <property type="evidence" value="ECO:0007669"/>
    <property type="project" value="TreeGrafter"/>
</dbReference>
<evidence type="ECO:0000256" key="6">
    <source>
        <dbReference type="ARBA" id="ARBA00022801"/>
    </source>
</evidence>
<keyword evidence="16" id="KW-1185">Reference proteome</keyword>
<keyword evidence="8 13" id="KW-0694">RNA-binding</keyword>
<dbReference type="NCBIfam" id="TIGR01425">
    <property type="entry name" value="SRP54_euk"/>
    <property type="match status" value="1"/>
</dbReference>
<keyword evidence="7 13" id="KW-0256">Endoplasmic reticulum</keyword>
<comment type="function">
    <text evidence="13">Signal-recognition-particle (SRP) assembly has a crucial role in targeting secretory proteins to the rough endoplasmic reticulum (ER) membrane. SRP is required for the cotranslational protein translocation for ER import and preferentially recognizes strongly hydrophobic signal sequences. It is involved in targeting the nascent chain-ribosome (RNC) complex to the ER and is proposed to participate in the arrest of nascent chain elongation during membrane targeting. SRP54 binds to the signal sequence of presecretory protein when they emerge from the ribosomes. SRP54 interacts with the scR1 RNA and mediates the association of the resulting SRP-RNC complex with the signal recognition particle receptor (SR) via its alpha subunit SRP101. Both, SRP54 and SRP101, are locked in their GTP bound forms in the SRP-RNC-SR complex, which dissociates upon transferring the signal sequence to the protein-conducting channel (translocon). After signal sequence transfer, SRP54 and SRP101 act as reciprocal GTPase-activating proteins (GAPs), thereby resolving their association.</text>
</comment>
<dbReference type="GO" id="GO:0030942">
    <property type="term" value="F:endoplasmic reticulum signal peptide binding"/>
    <property type="evidence" value="ECO:0007669"/>
    <property type="project" value="TreeGrafter"/>
</dbReference>
<evidence type="ECO:0000313" key="16">
    <source>
        <dbReference type="Proteomes" id="UP000095038"/>
    </source>
</evidence>
<dbReference type="InterPro" id="IPR006325">
    <property type="entry name" value="SRP54_euk"/>
</dbReference>
<dbReference type="InterPro" id="IPR042101">
    <property type="entry name" value="SRP54_N_sf"/>
</dbReference>
<keyword evidence="11 13" id="KW-0687">Ribonucleoprotein</keyword>
<dbReference type="InterPro" id="IPR013822">
    <property type="entry name" value="Signal_recog_particl_SRP54_hlx"/>
</dbReference>
<keyword evidence="5 13" id="KW-0547">Nucleotide-binding</keyword>
<protein>
    <recommendedName>
        <fullName evidence="13">Signal recognition particle 54 kDa protein</fullName>
    </recommendedName>
</protein>
<dbReference type="Proteomes" id="UP000095038">
    <property type="component" value="Unassembled WGS sequence"/>
</dbReference>
<dbReference type="PANTHER" id="PTHR11564">
    <property type="entry name" value="SIGNAL RECOGNITION PARTICLE 54K PROTEIN SRP54"/>
    <property type="match status" value="1"/>
</dbReference>
<dbReference type="PROSITE" id="PS00300">
    <property type="entry name" value="SRP54"/>
    <property type="match status" value="1"/>
</dbReference>
<name>A0A1D2VI08_9ASCO</name>
<proteinExistence type="inferred from homology"/>
<feature type="domain" description="SRP54-type proteins GTP-binding" evidence="14">
    <location>
        <begin position="269"/>
        <end position="282"/>
    </location>
</feature>
<keyword evidence="4 13" id="KW-0963">Cytoplasm</keyword>
<comment type="domain">
    <text evidence="13">The NG domain, also named G domain, is a special guanosine triphosphatase (GTPase) domain, which binds GTP and forms a guanosine 5'-triphosphate (GTP)-dependent complex with a homologous NG domain in the SRP receptor subunit srp101. The two NG domains undergo cooperative rearrangements upon their assembly, which culminate in the reciprocal activation of the GTPase activity of one another. SRP receptor compaction upon binding with cargo-loaded SRP and GTPase rearrangement drive SRP-mediated cotranslational protein translocation into the ER.</text>
</comment>
<evidence type="ECO:0000256" key="2">
    <source>
        <dbReference type="ARBA" id="ARBA00004496"/>
    </source>
</evidence>
<evidence type="ECO:0000256" key="4">
    <source>
        <dbReference type="ARBA" id="ARBA00022490"/>
    </source>
</evidence>
<dbReference type="FunCoup" id="A0A1D2VI08">
    <property type="interactions" value="1013"/>
</dbReference>
<dbReference type="SMART" id="SM00963">
    <property type="entry name" value="SRP54_N"/>
    <property type="match status" value="1"/>
</dbReference>
<evidence type="ECO:0000256" key="11">
    <source>
        <dbReference type="ARBA" id="ARBA00023274"/>
    </source>
</evidence>
<keyword evidence="6" id="KW-0378">Hydrolase</keyword>
<dbReference type="InParanoid" id="A0A1D2VI08"/>
<dbReference type="GeneID" id="30964197"/>
<comment type="similarity">
    <text evidence="3 13">Belongs to the GTP-binding SRP family. SRP54 subfamily.</text>
</comment>
<evidence type="ECO:0000256" key="3">
    <source>
        <dbReference type="ARBA" id="ARBA00005450"/>
    </source>
</evidence>
<dbReference type="SUPFAM" id="SSF47446">
    <property type="entry name" value="Signal peptide-binding domain"/>
    <property type="match status" value="1"/>
</dbReference>
<dbReference type="InterPro" id="IPR000897">
    <property type="entry name" value="SRP54_GTPase_dom"/>
</dbReference>
<dbReference type="Pfam" id="PF02978">
    <property type="entry name" value="SRP_SPB"/>
    <property type="match status" value="1"/>
</dbReference>
<dbReference type="Gene3D" id="1.20.120.140">
    <property type="entry name" value="Signal recognition particle SRP54, nucleotide-binding domain"/>
    <property type="match status" value="1"/>
</dbReference>
<evidence type="ECO:0000256" key="7">
    <source>
        <dbReference type="ARBA" id="ARBA00022824"/>
    </source>
</evidence>
<dbReference type="InterPro" id="IPR003593">
    <property type="entry name" value="AAA+_ATPase"/>
</dbReference>
<dbReference type="AlphaFoldDB" id="A0A1D2VI08"/>
<evidence type="ECO:0000259" key="14">
    <source>
        <dbReference type="PROSITE" id="PS00300"/>
    </source>
</evidence>
<dbReference type="SUPFAM" id="SSF47364">
    <property type="entry name" value="Domain of the SRP/SRP receptor G-proteins"/>
    <property type="match status" value="1"/>
</dbReference>
<dbReference type="FunFam" id="1.20.120.140:FF:000001">
    <property type="entry name" value="Signal recognition particle GTPase"/>
    <property type="match status" value="1"/>
</dbReference>
<dbReference type="GO" id="GO:0003924">
    <property type="term" value="F:GTPase activity"/>
    <property type="evidence" value="ECO:0007669"/>
    <property type="project" value="UniProtKB-UniRule"/>
</dbReference>
<evidence type="ECO:0000256" key="10">
    <source>
        <dbReference type="ARBA" id="ARBA00023135"/>
    </source>
</evidence>
<organism evidence="15 16">
    <name type="scientific">Ascoidea rubescens DSM 1968</name>
    <dbReference type="NCBI Taxonomy" id="1344418"/>
    <lineage>
        <taxon>Eukaryota</taxon>
        <taxon>Fungi</taxon>
        <taxon>Dikarya</taxon>
        <taxon>Ascomycota</taxon>
        <taxon>Saccharomycotina</taxon>
        <taxon>Saccharomycetes</taxon>
        <taxon>Ascoideaceae</taxon>
        <taxon>Ascoidea</taxon>
    </lineage>
</organism>
<evidence type="ECO:0000313" key="15">
    <source>
        <dbReference type="EMBL" id="ODV61262.1"/>
    </source>
</evidence>
<dbReference type="InterPro" id="IPR036891">
    <property type="entry name" value="Signal_recog_part_SRP54_M_sf"/>
</dbReference>
<dbReference type="GO" id="GO:0005525">
    <property type="term" value="F:GTP binding"/>
    <property type="evidence" value="ECO:0007669"/>
    <property type="project" value="UniProtKB-UniRule"/>
</dbReference>
<evidence type="ECO:0000256" key="5">
    <source>
        <dbReference type="ARBA" id="ARBA00022741"/>
    </source>
</evidence>
<dbReference type="GO" id="GO:0005829">
    <property type="term" value="C:cytosol"/>
    <property type="evidence" value="ECO:0007669"/>
    <property type="project" value="TreeGrafter"/>
</dbReference>
<dbReference type="SMART" id="SM00962">
    <property type="entry name" value="SRP54"/>
    <property type="match status" value="1"/>
</dbReference>
<dbReference type="InterPro" id="IPR022941">
    <property type="entry name" value="SRP54"/>
</dbReference>
<evidence type="ECO:0000256" key="13">
    <source>
        <dbReference type="RuleBase" id="RU364034"/>
    </source>
</evidence>
<dbReference type="FunFam" id="3.40.50.300:FF:000022">
    <property type="entry name" value="Signal recognition particle 54 kDa subunit"/>
    <property type="match status" value="1"/>
</dbReference>
<dbReference type="SMART" id="SM00382">
    <property type="entry name" value="AAA"/>
    <property type="match status" value="1"/>
</dbReference>
<dbReference type="CDD" id="cd17875">
    <property type="entry name" value="SRP54_G"/>
    <property type="match status" value="1"/>
</dbReference>